<keyword evidence="4" id="KW-0479">Metal-binding</keyword>
<evidence type="ECO:0000256" key="12">
    <source>
        <dbReference type="ARBA" id="ARBA00023268"/>
    </source>
</evidence>
<dbReference type="PROSITE" id="PS51066">
    <property type="entry name" value="ZF_FPG_2"/>
    <property type="match status" value="1"/>
</dbReference>
<evidence type="ECO:0000256" key="6">
    <source>
        <dbReference type="ARBA" id="ARBA00022771"/>
    </source>
</evidence>
<evidence type="ECO:0000313" key="18">
    <source>
        <dbReference type="Proteomes" id="UP000199677"/>
    </source>
</evidence>
<dbReference type="InterPro" id="IPR010979">
    <property type="entry name" value="Ribosomal_uS13-like_H2TH"/>
</dbReference>
<evidence type="ECO:0000256" key="13">
    <source>
        <dbReference type="ARBA" id="ARBA00023295"/>
    </source>
</evidence>
<keyword evidence="13" id="KW-0326">Glycosidase</keyword>
<dbReference type="Proteomes" id="UP000199677">
    <property type="component" value="Unassembled WGS sequence"/>
</dbReference>
<evidence type="ECO:0000256" key="5">
    <source>
        <dbReference type="ARBA" id="ARBA00022763"/>
    </source>
</evidence>
<dbReference type="SUPFAM" id="SSF81624">
    <property type="entry name" value="N-terminal domain of MutM-like DNA repair proteins"/>
    <property type="match status" value="1"/>
</dbReference>
<keyword evidence="11" id="KW-0456">Lyase</keyword>
<dbReference type="AlphaFoldDB" id="A0A1G9YMK2"/>
<evidence type="ECO:0000259" key="16">
    <source>
        <dbReference type="PROSITE" id="PS51068"/>
    </source>
</evidence>
<dbReference type="SMART" id="SM01232">
    <property type="entry name" value="H2TH"/>
    <property type="match status" value="1"/>
</dbReference>
<keyword evidence="8" id="KW-0862">Zinc</keyword>
<dbReference type="InterPro" id="IPR035937">
    <property type="entry name" value="FPG_N"/>
</dbReference>
<dbReference type="EC" id="4.2.99.18" evidence="3"/>
<evidence type="ECO:0000256" key="10">
    <source>
        <dbReference type="ARBA" id="ARBA00023204"/>
    </source>
</evidence>
<reference evidence="18" key="1">
    <citation type="submission" date="2016-10" db="EMBL/GenBank/DDBJ databases">
        <authorList>
            <person name="Varghese N."/>
            <person name="Submissions S."/>
        </authorList>
    </citation>
    <scope>NUCLEOTIDE SEQUENCE [LARGE SCALE GENOMIC DNA]</scope>
    <source>
        <strain evidence="18">CGMCC 1.6494</strain>
    </source>
</reference>
<comment type="similarity">
    <text evidence="2">Belongs to the FPG family.</text>
</comment>
<sequence length="275" mass="31391">MPEGPEIRRAADRIQRQIGGRVVDDAWFAFPELAKQSSELEGVRVAAVDTWGKAMLLRFSNQQVLYSHNQLYGVWKLHNAAKPPSTKRSLRVRLIADGRAASLYSASDISLWHESDLVHHPFLSRLGPDLLSQKLTPEDVLTRLESRRFMRRRLGGLLLDQGFVAGLGNYLRSEILFFARCHPQQRPVDLTDVQRQQLATYVIEITRQAYQQAGVTNTKPWIEQAIAAGEPRRQWRFSVFERAGLSCHRCGNVIERMMVGSRRLYWCPGCQVHAS</sequence>
<name>A0A1G9YMK2_9GAMM</name>
<keyword evidence="10" id="KW-0234">DNA repair</keyword>
<evidence type="ECO:0000256" key="7">
    <source>
        <dbReference type="ARBA" id="ARBA00022801"/>
    </source>
</evidence>
<evidence type="ECO:0000259" key="15">
    <source>
        <dbReference type="PROSITE" id="PS51066"/>
    </source>
</evidence>
<dbReference type="NCBIfam" id="NF007763">
    <property type="entry name" value="PRK10445.1"/>
    <property type="match status" value="1"/>
</dbReference>
<accession>A0A1G9YMK2</accession>
<dbReference type="Gene3D" id="1.10.8.50">
    <property type="match status" value="1"/>
</dbReference>
<evidence type="ECO:0000256" key="2">
    <source>
        <dbReference type="ARBA" id="ARBA00009409"/>
    </source>
</evidence>
<evidence type="ECO:0000256" key="1">
    <source>
        <dbReference type="ARBA" id="ARBA00001947"/>
    </source>
</evidence>
<dbReference type="GO" id="GO:0003684">
    <property type="term" value="F:damaged DNA binding"/>
    <property type="evidence" value="ECO:0007669"/>
    <property type="project" value="InterPro"/>
</dbReference>
<gene>
    <name evidence="17" type="ORF">SAMN04487951_102222</name>
</gene>
<dbReference type="InterPro" id="IPR012319">
    <property type="entry name" value="FPG_cat"/>
</dbReference>
<dbReference type="InterPro" id="IPR010663">
    <property type="entry name" value="Znf_FPG/IleRS"/>
</dbReference>
<evidence type="ECO:0000256" key="14">
    <source>
        <dbReference type="PROSITE-ProRule" id="PRU00391"/>
    </source>
</evidence>
<dbReference type="GO" id="GO:0140078">
    <property type="term" value="F:class I DNA-(apurinic or apyrimidinic site) endonuclease activity"/>
    <property type="evidence" value="ECO:0007669"/>
    <property type="project" value="UniProtKB-EC"/>
</dbReference>
<dbReference type="STRING" id="416873.SAMN04487951_102222"/>
<dbReference type="Pfam" id="PF06827">
    <property type="entry name" value="zf-FPG_IleRS"/>
    <property type="match status" value="1"/>
</dbReference>
<evidence type="ECO:0000256" key="3">
    <source>
        <dbReference type="ARBA" id="ARBA00012720"/>
    </source>
</evidence>
<proteinExistence type="inferred from homology"/>
<keyword evidence="7" id="KW-0378">Hydrolase</keyword>
<dbReference type="Gene3D" id="3.20.190.10">
    <property type="entry name" value="MutM-like, N-terminal"/>
    <property type="match status" value="1"/>
</dbReference>
<dbReference type="RefSeq" id="WP_089702356.1">
    <property type="nucleotide sequence ID" value="NZ_FNII01000002.1"/>
</dbReference>
<dbReference type="PANTHER" id="PTHR42697:SF1">
    <property type="entry name" value="ENDONUCLEASE 8"/>
    <property type="match status" value="1"/>
</dbReference>
<evidence type="ECO:0000313" key="17">
    <source>
        <dbReference type="EMBL" id="SDN09703.1"/>
    </source>
</evidence>
<comment type="cofactor">
    <cofactor evidence="1">
        <name>Zn(2+)</name>
        <dbReference type="ChEBI" id="CHEBI:29105"/>
    </cofactor>
</comment>
<dbReference type="InterPro" id="IPR015886">
    <property type="entry name" value="H2TH_FPG"/>
</dbReference>
<dbReference type="SUPFAM" id="SSF57716">
    <property type="entry name" value="Glucocorticoid receptor-like (DNA-binding domain)"/>
    <property type="match status" value="1"/>
</dbReference>
<dbReference type="PROSITE" id="PS51068">
    <property type="entry name" value="FPG_CAT"/>
    <property type="match status" value="1"/>
</dbReference>
<protein>
    <recommendedName>
        <fullName evidence="3">DNA-(apurinic or apyrimidinic site) lyase</fullName>
        <ecNumber evidence="3">4.2.99.18</ecNumber>
    </recommendedName>
</protein>
<feature type="domain" description="FPG-type" evidence="15">
    <location>
        <begin position="238"/>
        <end position="272"/>
    </location>
</feature>
<feature type="domain" description="Formamidopyrimidine-DNA glycosylase catalytic" evidence="16">
    <location>
        <begin position="2"/>
        <end position="150"/>
    </location>
</feature>
<dbReference type="PANTHER" id="PTHR42697">
    <property type="entry name" value="ENDONUCLEASE 8"/>
    <property type="match status" value="1"/>
</dbReference>
<evidence type="ECO:0000256" key="9">
    <source>
        <dbReference type="ARBA" id="ARBA00023125"/>
    </source>
</evidence>
<dbReference type="GO" id="GO:0008270">
    <property type="term" value="F:zinc ion binding"/>
    <property type="evidence" value="ECO:0007669"/>
    <property type="project" value="UniProtKB-KW"/>
</dbReference>
<keyword evidence="12" id="KW-0511">Multifunctional enzyme</keyword>
<dbReference type="SMART" id="SM00898">
    <property type="entry name" value="Fapy_DNA_glyco"/>
    <property type="match status" value="1"/>
</dbReference>
<keyword evidence="6 14" id="KW-0863">Zinc-finger</keyword>
<organism evidence="17 18">
    <name type="scientific">Vreelandella arcis</name>
    <dbReference type="NCBI Taxonomy" id="416873"/>
    <lineage>
        <taxon>Bacteria</taxon>
        <taxon>Pseudomonadati</taxon>
        <taxon>Pseudomonadota</taxon>
        <taxon>Gammaproteobacteria</taxon>
        <taxon>Oceanospirillales</taxon>
        <taxon>Halomonadaceae</taxon>
        <taxon>Vreelandella</taxon>
    </lineage>
</organism>
<evidence type="ECO:0000256" key="11">
    <source>
        <dbReference type="ARBA" id="ARBA00023239"/>
    </source>
</evidence>
<keyword evidence="17" id="KW-0255">Endonuclease</keyword>
<dbReference type="InterPro" id="IPR000214">
    <property type="entry name" value="Znf_DNA_glyclase/AP_lyase"/>
</dbReference>
<dbReference type="Pfam" id="PF01149">
    <property type="entry name" value="Fapy_DNA_glyco"/>
    <property type="match status" value="1"/>
</dbReference>
<keyword evidence="9" id="KW-0238">DNA-binding</keyword>
<dbReference type="OrthoDB" id="5657047at2"/>
<evidence type="ECO:0000256" key="8">
    <source>
        <dbReference type="ARBA" id="ARBA00022833"/>
    </source>
</evidence>
<dbReference type="Pfam" id="PF06831">
    <property type="entry name" value="H2TH"/>
    <property type="match status" value="1"/>
</dbReference>
<dbReference type="SUPFAM" id="SSF46946">
    <property type="entry name" value="S13-like H2TH domain"/>
    <property type="match status" value="1"/>
</dbReference>
<keyword evidence="17" id="KW-0540">Nuclease</keyword>
<dbReference type="GO" id="GO:0000703">
    <property type="term" value="F:oxidized pyrimidine nucleobase lesion DNA N-glycosylase activity"/>
    <property type="evidence" value="ECO:0007669"/>
    <property type="project" value="TreeGrafter"/>
</dbReference>
<dbReference type="GO" id="GO:0006284">
    <property type="term" value="P:base-excision repair"/>
    <property type="evidence" value="ECO:0007669"/>
    <property type="project" value="InterPro"/>
</dbReference>
<keyword evidence="18" id="KW-1185">Reference proteome</keyword>
<dbReference type="EMBL" id="FNII01000002">
    <property type="protein sequence ID" value="SDN09703.1"/>
    <property type="molecule type" value="Genomic_DNA"/>
</dbReference>
<evidence type="ECO:0000256" key="4">
    <source>
        <dbReference type="ARBA" id="ARBA00022723"/>
    </source>
</evidence>
<keyword evidence="5" id="KW-0227">DNA damage</keyword>